<protein>
    <submittedName>
        <fullName evidence="1">Uncharacterized protein</fullName>
    </submittedName>
</protein>
<proteinExistence type="predicted"/>
<gene>
    <name evidence="1" type="ORF">M9H77_12506</name>
</gene>
<dbReference type="EMBL" id="CM044703">
    <property type="protein sequence ID" value="KAI5672142.1"/>
    <property type="molecule type" value="Genomic_DNA"/>
</dbReference>
<accession>A0ACC0BHM3</accession>
<comment type="caution">
    <text evidence="1">The sequence shown here is derived from an EMBL/GenBank/DDBJ whole genome shotgun (WGS) entry which is preliminary data.</text>
</comment>
<sequence length="262" mass="29343">MLSKRIQLAFLIPNKLNEDLALTDSRNAQEESGSASFAIGDAGARTTSLCNGAEEHNSQGRAAENSFEKSHLPQVMTAPDQPSHNSQPAPHSTSSPNLPLQNPQPARGSTDTLNPPSHNSQPTPHEECNEQNGTSNEAQVLETNVIPRLFYDKGVPDVQITREVTKSWKSKFDESYVQRHRVPLLKKFPWESLIDAAVRDSFEKIRSRSLSNILNKINNIIYDNIKKHWESDRHKKLSQINKTNRMKEDSLSSPSSHCGQED</sequence>
<evidence type="ECO:0000313" key="2">
    <source>
        <dbReference type="Proteomes" id="UP001060085"/>
    </source>
</evidence>
<evidence type="ECO:0000313" key="1">
    <source>
        <dbReference type="EMBL" id="KAI5672142.1"/>
    </source>
</evidence>
<name>A0ACC0BHM3_CATRO</name>
<organism evidence="1 2">
    <name type="scientific">Catharanthus roseus</name>
    <name type="common">Madagascar periwinkle</name>
    <name type="synonym">Vinca rosea</name>
    <dbReference type="NCBI Taxonomy" id="4058"/>
    <lineage>
        <taxon>Eukaryota</taxon>
        <taxon>Viridiplantae</taxon>
        <taxon>Streptophyta</taxon>
        <taxon>Embryophyta</taxon>
        <taxon>Tracheophyta</taxon>
        <taxon>Spermatophyta</taxon>
        <taxon>Magnoliopsida</taxon>
        <taxon>eudicotyledons</taxon>
        <taxon>Gunneridae</taxon>
        <taxon>Pentapetalae</taxon>
        <taxon>asterids</taxon>
        <taxon>lamiids</taxon>
        <taxon>Gentianales</taxon>
        <taxon>Apocynaceae</taxon>
        <taxon>Rauvolfioideae</taxon>
        <taxon>Vinceae</taxon>
        <taxon>Catharanthinae</taxon>
        <taxon>Catharanthus</taxon>
    </lineage>
</organism>
<dbReference type="Proteomes" id="UP001060085">
    <property type="component" value="Linkage Group LG03"/>
</dbReference>
<keyword evidence="2" id="KW-1185">Reference proteome</keyword>
<reference evidence="2" key="1">
    <citation type="journal article" date="2023" name="Nat. Plants">
        <title>Single-cell RNA sequencing provides a high-resolution roadmap for understanding the multicellular compartmentation of specialized metabolism.</title>
        <authorList>
            <person name="Sun S."/>
            <person name="Shen X."/>
            <person name="Li Y."/>
            <person name="Li Y."/>
            <person name="Wang S."/>
            <person name="Li R."/>
            <person name="Zhang H."/>
            <person name="Shen G."/>
            <person name="Guo B."/>
            <person name="Wei J."/>
            <person name="Xu J."/>
            <person name="St-Pierre B."/>
            <person name="Chen S."/>
            <person name="Sun C."/>
        </authorList>
    </citation>
    <scope>NUCLEOTIDE SEQUENCE [LARGE SCALE GENOMIC DNA]</scope>
</reference>